<comment type="caution">
    <text evidence="4">The sequence shown here is derived from an EMBL/GenBank/DDBJ whole genome shotgun (WGS) entry which is preliminary data.</text>
</comment>
<feature type="domain" description="PknH-like extracellular" evidence="3">
    <location>
        <begin position="165"/>
        <end position="273"/>
    </location>
</feature>
<name>A0A510UUV2_9CELL</name>
<evidence type="ECO:0000256" key="1">
    <source>
        <dbReference type="SAM" id="MobiDB-lite"/>
    </source>
</evidence>
<evidence type="ECO:0000313" key="4">
    <source>
        <dbReference type="EMBL" id="GEK16585.1"/>
    </source>
</evidence>
<dbReference type="RefSeq" id="WP_146804870.1">
    <property type="nucleotide sequence ID" value="NZ_BJUA01000001.1"/>
</dbReference>
<dbReference type="OrthoDB" id="4823468at2"/>
<accession>A0A510UUV2</accession>
<keyword evidence="2" id="KW-1133">Transmembrane helix</keyword>
<feature type="region of interest" description="Disordered" evidence="1">
    <location>
        <begin position="1"/>
        <end position="21"/>
    </location>
</feature>
<dbReference type="Pfam" id="PF14032">
    <property type="entry name" value="PknH_C"/>
    <property type="match status" value="1"/>
</dbReference>
<sequence>MTSTEPAGSGGAGSPDASQDSPDRRWWWVVAIVVVAAVAAVLLIVQPWADHETEPIVDATMTTPTPTPTPTTAAPTVAPSLTATPSPPPVPGADALFDDETVTSLFVRKPALEEAVPAAADGVETGIAVGELPWGLPEGSSVEPAECTVARTVVATAPPGYVARSLVNDEVDFTQELTRLADATAAQDAFRDLVTTIDGCPTYSQVNPGTDGGTWTAEPAIEGQGVFPAIVQEVLHSAEGTSAPAYRGHMLVGNVIVTWTATATAGGDDVPALLASLGTPESLSTMVQERAQAAVADLS</sequence>
<dbReference type="Gene3D" id="3.40.1000.70">
    <property type="entry name" value="PknH-like extracellular domain"/>
    <property type="match status" value="1"/>
</dbReference>
<keyword evidence="2" id="KW-0472">Membrane</keyword>
<evidence type="ECO:0000313" key="5">
    <source>
        <dbReference type="Proteomes" id="UP000321386"/>
    </source>
</evidence>
<protein>
    <recommendedName>
        <fullName evidence="3">PknH-like extracellular domain-containing protein</fullName>
    </recommendedName>
</protein>
<dbReference type="Proteomes" id="UP000321386">
    <property type="component" value="Unassembled WGS sequence"/>
</dbReference>
<evidence type="ECO:0000259" key="3">
    <source>
        <dbReference type="Pfam" id="PF14032"/>
    </source>
</evidence>
<keyword evidence="5" id="KW-1185">Reference proteome</keyword>
<dbReference type="AlphaFoldDB" id="A0A510UUV2"/>
<gene>
    <name evidence="4" type="ORF">CPE01_03180</name>
</gene>
<dbReference type="InterPro" id="IPR038232">
    <property type="entry name" value="PknH-like_Extracell_sf"/>
</dbReference>
<evidence type="ECO:0000256" key="2">
    <source>
        <dbReference type="SAM" id="Phobius"/>
    </source>
</evidence>
<keyword evidence="2" id="KW-0812">Transmembrane</keyword>
<dbReference type="EMBL" id="BJUA01000001">
    <property type="protein sequence ID" value="GEK16585.1"/>
    <property type="molecule type" value="Genomic_DNA"/>
</dbReference>
<dbReference type="InterPro" id="IPR026954">
    <property type="entry name" value="PknH-like_Extracell"/>
</dbReference>
<feature type="transmembrane region" description="Helical" evidence="2">
    <location>
        <begin position="26"/>
        <end position="45"/>
    </location>
</feature>
<organism evidence="4 5">
    <name type="scientific">Cellulomonas persica</name>
    <dbReference type="NCBI Taxonomy" id="76861"/>
    <lineage>
        <taxon>Bacteria</taxon>
        <taxon>Bacillati</taxon>
        <taxon>Actinomycetota</taxon>
        <taxon>Actinomycetes</taxon>
        <taxon>Micrococcales</taxon>
        <taxon>Cellulomonadaceae</taxon>
        <taxon>Cellulomonas</taxon>
    </lineage>
</organism>
<reference evidence="4 5" key="1">
    <citation type="submission" date="2019-07" db="EMBL/GenBank/DDBJ databases">
        <title>Whole genome shotgun sequence of Cellulomonas persica NBRC 101101.</title>
        <authorList>
            <person name="Hosoyama A."/>
            <person name="Uohara A."/>
            <person name="Ohji S."/>
            <person name="Ichikawa N."/>
        </authorList>
    </citation>
    <scope>NUCLEOTIDE SEQUENCE [LARGE SCALE GENOMIC DNA]</scope>
    <source>
        <strain evidence="4 5">NBRC 101101</strain>
    </source>
</reference>
<proteinExistence type="predicted"/>